<sequence length="1312" mass="140110">MATIVLGAAGMALGNAVGGSFLGLHASVIGRAAGATLGRVIDARLMGQGSEPVETGRVDRFRLTGASEGAPVGRVHGRMRVPGQVIWASAFREEETRSGGGGGKGRAARPASPEVVEFSYSVSLAVALCEGEVTAVGRIWADGREVPAHTLNMRLYPGSEHQLPDPKIEAVEGAGLAPAYRGVAYVLFEDLALAPFGNRVPSFSFEVIRPGAPLALGADGYTRPDVARAVRAVALMPGSGEYALATEPVTQEAGWGETRLINVNTPDGRADAMVALDQLRAELPRSEAVSLIVSWFGDDLRADVCTLRPKVEHHDADGDLAWTCSGLSRGDAAPVPHAEGGPVYGGTPTDQSVVQMLRELKARGQHVTFYPFILMDQMPGNTLPDPYTGQAGQPHLPWRGRITTSLAWGRAGSPQETAAADAEVAAFMGTCAPGHFVQGEGTVGYAGPEEWSYRRFILHYAHLCAVAGGVDAFCIGSEMRELTTIRGQGGGYPAVAALRQLAAEVRAILTGAKIGYAADWSEYHGHQPEGTGDKHFHLDPLWADPAIDFIGIDNYMPLSDWRDGEDHADAVWGSIHNLAYLRANVAGGEGYDWYYASDADRAAQLRTPISDHLGEPWLWRYKDLPGWWSHYHHDRVNGQRAAVPTAWTPGMKPIWFTEFGCAAIDKGTNQPNKFLDPKSSESTIPHFSDGRRDELIQLQYVRAMMSYWENPANNPVSPFSGLRMLDMGRAHYWAWDARPWPAFPGRADVWSDGANWERGHWITGRTGLRPLSDVLREVARRSGLVGPLDTADAHGLVRGYALPDVTTGRAALQPLMLAHGVDAIERDGRLVFRSRNGTVAGEVGPDALALSDRQEEDVRRTRAAEAEVAGRVRLGFVSEGGDFEAASVEVGHPGDASRAVSRSDLPMALTRGEAEAIARRWLSESRAARDSVSFALPPSASGLGAGDVVALDDGEGRGLYRIDRAETGLERHVEATRVDGAARAVAFDDGRLDVRASAGSGGLPTEGLFLDLPVLTGDEVPHAPWFAAVAKPWGGPVALYESTADHGFALNLVQARGAVAGLTETPLVAAPPGRWDRGRPLRVRMLGGVLASVTEADLLAGANLAAVGDGTPDGWEVIQFARAELVAPGIYDLSLRLRGQAGSDGGMPPVWPAGSIFIRLDGRIGQMALPAAARGLARHLRWGPAERAHDHRSYRGAVHAFRGNGLRPWAVAHLRASVEGGDLAARWTRRTRIGGDGWDGPEVPLGEERELYRIELSQGGTLLRTLDLDGPSCLYTAAQRSADGGATGPVTLRVAQVSVVYGPGPARAVTVG</sequence>
<dbReference type="CDD" id="cd19607">
    <property type="entry name" value="GTA_TIM-barrel-like"/>
    <property type="match status" value="1"/>
</dbReference>
<dbReference type="SUPFAM" id="SSF51445">
    <property type="entry name" value="(Trans)glycosidases"/>
    <property type="match status" value="1"/>
</dbReference>
<accession>A0A3N2R4T8</accession>
<evidence type="ECO:0000259" key="2">
    <source>
        <dbReference type="Pfam" id="PF13550"/>
    </source>
</evidence>
<comment type="caution">
    <text evidence="4">The sequence shown here is derived from an EMBL/GenBank/DDBJ whole genome shotgun (WGS) entry which is preliminary data.</text>
</comment>
<evidence type="ECO:0000313" key="4">
    <source>
        <dbReference type="EMBL" id="ROU02408.1"/>
    </source>
</evidence>
<feature type="domain" description="Tip attachment protein J" evidence="2">
    <location>
        <begin position="806"/>
        <end position="966"/>
    </location>
</feature>
<dbReference type="Pfam" id="PF13547">
    <property type="entry name" value="GTA_TIM"/>
    <property type="match status" value="1"/>
</dbReference>
<evidence type="ECO:0000259" key="3">
    <source>
        <dbReference type="Pfam" id="PF23666"/>
    </source>
</evidence>
<evidence type="ECO:0000313" key="5">
    <source>
        <dbReference type="Proteomes" id="UP000268016"/>
    </source>
</evidence>
<protein>
    <submittedName>
        <fullName evidence="4">Host specificity protein</fullName>
    </submittedName>
</protein>
<dbReference type="EMBL" id="RDRB01000004">
    <property type="protein sequence ID" value="ROU02408.1"/>
    <property type="molecule type" value="Genomic_DNA"/>
</dbReference>
<reference evidence="4 5" key="1">
    <citation type="submission" date="2018-10" db="EMBL/GenBank/DDBJ databases">
        <title>Histidinibacterium lentulum gen. nov., sp. nov., a marine bacterium from the culture broth of Picochlorum sp. 122.</title>
        <authorList>
            <person name="Wang G."/>
        </authorList>
    </citation>
    <scope>NUCLEOTIDE SEQUENCE [LARGE SCALE GENOMIC DNA]</scope>
    <source>
        <strain evidence="4 5">B17</strain>
    </source>
</reference>
<dbReference type="OrthoDB" id="8445115at2"/>
<name>A0A3N2R4T8_9RHOB</name>
<dbReference type="Pfam" id="PF13550">
    <property type="entry name" value="Phage-tail_3"/>
    <property type="match status" value="1"/>
</dbReference>
<evidence type="ECO:0000259" key="1">
    <source>
        <dbReference type="Pfam" id="PF13547"/>
    </source>
</evidence>
<dbReference type="InterPro" id="IPR017853">
    <property type="entry name" value="GH"/>
</dbReference>
<feature type="domain" description="Rcc01698-like C-terminal" evidence="3">
    <location>
        <begin position="1058"/>
        <end position="1157"/>
    </location>
</feature>
<dbReference type="Proteomes" id="UP000268016">
    <property type="component" value="Unassembled WGS sequence"/>
</dbReference>
<dbReference type="InterPro" id="IPR025195">
    <property type="entry name" value="GTA_TIM_dom"/>
</dbReference>
<gene>
    <name evidence="4" type="ORF">EAT49_08675</name>
</gene>
<dbReference type="Pfam" id="PF23666">
    <property type="entry name" value="Rcc01698_C"/>
    <property type="match status" value="1"/>
</dbReference>
<proteinExistence type="predicted"/>
<dbReference type="InterPro" id="IPR032876">
    <property type="entry name" value="J_dom"/>
</dbReference>
<dbReference type="Gene3D" id="3.20.20.80">
    <property type="entry name" value="Glycosidases"/>
    <property type="match status" value="1"/>
</dbReference>
<feature type="domain" description="GTA TIM-barrel-like" evidence="1">
    <location>
        <begin position="451"/>
        <end position="744"/>
    </location>
</feature>
<organism evidence="4 5">
    <name type="scientific">Histidinibacterium lentulum</name>
    <dbReference type="NCBI Taxonomy" id="2480588"/>
    <lineage>
        <taxon>Bacteria</taxon>
        <taxon>Pseudomonadati</taxon>
        <taxon>Pseudomonadota</taxon>
        <taxon>Alphaproteobacteria</taxon>
        <taxon>Rhodobacterales</taxon>
        <taxon>Paracoccaceae</taxon>
        <taxon>Histidinibacterium</taxon>
    </lineage>
</organism>
<keyword evidence="5" id="KW-1185">Reference proteome</keyword>
<dbReference type="RefSeq" id="WP_123641925.1">
    <property type="nucleotide sequence ID" value="NZ_ML119084.1"/>
</dbReference>
<dbReference type="InterPro" id="IPR056490">
    <property type="entry name" value="Rcc01698_C"/>
</dbReference>